<evidence type="ECO:0000313" key="2">
    <source>
        <dbReference type="Proteomes" id="UP001066276"/>
    </source>
</evidence>
<organism evidence="1 2">
    <name type="scientific">Pleurodeles waltl</name>
    <name type="common">Iberian ribbed newt</name>
    <dbReference type="NCBI Taxonomy" id="8319"/>
    <lineage>
        <taxon>Eukaryota</taxon>
        <taxon>Metazoa</taxon>
        <taxon>Chordata</taxon>
        <taxon>Craniata</taxon>
        <taxon>Vertebrata</taxon>
        <taxon>Euteleostomi</taxon>
        <taxon>Amphibia</taxon>
        <taxon>Batrachia</taxon>
        <taxon>Caudata</taxon>
        <taxon>Salamandroidea</taxon>
        <taxon>Salamandridae</taxon>
        <taxon>Pleurodelinae</taxon>
        <taxon>Pleurodeles</taxon>
    </lineage>
</organism>
<protein>
    <submittedName>
        <fullName evidence="1">Uncharacterized protein</fullName>
    </submittedName>
</protein>
<gene>
    <name evidence="1" type="ORF">NDU88_002649</name>
</gene>
<evidence type="ECO:0000313" key="1">
    <source>
        <dbReference type="EMBL" id="KAJ1215039.1"/>
    </source>
</evidence>
<accession>A0AAV7WP64</accession>
<proteinExistence type="predicted"/>
<reference evidence="1" key="1">
    <citation type="journal article" date="2022" name="bioRxiv">
        <title>Sequencing and chromosome-scale assembly of the giantPleurodeles waltlgenome.</title>
        <authorList>
            <person name="Brown T."/>
            <person name="Elewa A."/>
            <person name="Iarovenko S."/>
            <person name="Subramanian E."/>
            <person name="Araus A.J."/>
            <person name="Petzold A."/>
            <person name="Susuki M."/>
            <person name="Suzuki K.-i.T."/>
            <person name="Hayashi T."/>
            <person name="Toyoda A."/>
            <person name="Oliveira C."/>
            <person name="Osipova E."/>
            <person name="Leigh N.D."/>
            <person name="Simon A."/>
            <person name="Yun M.H."/>
        </authorList>
    </citation>
    <scope>NUCLEOTIDE SEQUENCE</scope>
    <source>
        <strain evidence="1">20211129_DDA</strain>
        <tissue evidence="1">Liver</tissue>
    </source>
</reference>
<dbReference type="AlphaFoldDB" id="A0AAV7WP64"/>
<name>A0AAV7WP64_PLEWA</name>
<dbReference type="EMBL" id="JANPWB010000001">
    <property type="protein sequence ID" value="KAJ1215039.1"/>
    <property type="molecule type" value="Genomic_DNA"/>
</dbReference>
<sequence>MLDSQLSYSFTWVPKVPCMPRSAIIGLCVTRSDIQGTNPQKQSCATAHIKEASSSFQSQSLGLMVATGAQCLTVPPDSIGIRHRALVRSRVSAPGITSCAAWYSPRTSLLLSAELIASASVSVGDHEAVLKRVIYRFDPRVVLSLIQEKARKERDR</sequence>
<comment type="caution">
    <text evidence="1">The sequence shown here is derived from an EMBL/GenBank/DDBJ whole genome shotgun (WGS) entry which is preliminary data.</text>
</comment>
<dbReference type="Proteomes" id="UP001066276">
    <property type="component" value="Chromosome 1_1"/>
</dbReference>
<keyword evidence="2" id="KW-1185">Reference proteome</keyword>